<evidence type="ECO:0000259" key="1">
    <source>
        <dbReference type="PROSITE" id="PS50897"/>
    </source>
</evidence>
<evidence type="ECO:0000313" key="2">
    <source>
        <dbReference type="EMBL" id="KAF7024092.1"/>
    </source>
</evidence>
<dbReference type="EMBL" id="CM022218">
    <property type="protein sequence ID" value="KAF7031028.1"/>
    <property type="molecule type" value="Genomic_DNA"/>
</dbReference>
<dbReference type="Proteomes" id="UP000815260">
    <property type="component" value="Chromosome 3B"/>
</dbReference>
<proteinExistence type="predicted"/>
<dbReference type="eggNOG" id="KOG2659">
    <property type="taxonomic scope" value="Eukaryota"/>
</dbReference>
<sequence>MMDLDPRLYEDASVSDNDVRNIVLSYLMHNCFKETAETFLSSTGLKLPVDYTVDVDKRKAILNFVVEGDAVKAIELTEELAPNLLENDMDLHFDLISLHFIELIRSRKCTEALEFGQKKLTPFGKVSKYVEKLEDFMALLAYEEPEKSPMFHLLAPEYRQNVADSLNRAILAHANLPAYSSLERVIQQSTVVRQYLQQEVDKDSYPPFCLKAFLDK</sequence>
<dbReference type="InterPro" id="IPR013144">
    <property type="entry name" value="CRA_dom"/>
</dbReference>
<dbReference type="SMART" id="SM00668">
    <property type="entry name" value="CTLH"/>
    <property type="match status" value="1"/>
</dbReference>
<dbReference type="Pfam" id="PF10607">
    <property type="entry name" value="CTLH"/>
    <property type="match status" value="1"/>
</dbReference>
<evidence type="ECO:0000313" key="4">
    <source>
        <dbReference type="EMBL" id="KAF7031028.1"/>
    </source>
</evidence>
<dbReference type="SMART" id="SM00667">
    <property type="entry name" value="LisH"/>
    <property type="match status" value="1"/>
</dbReference>
<dbReference type="PROSITE" id="PS50897">
    <property type="entry name" value="CTLH"/>
    <property type="match status" value="1"/>
</dbReference>
<protein>
    <recommendedName>
        <fullName evidence="1">CTLH domain-containing protein</fullName>
    </recommendedName>
</protein>
<comment type="caution">
    <text evidence="2">The sequence shown here is derived from an EMBL/GenBank/DDBJ whole genome shotgun (WGS) entry which is preliminary data.</text>
</comment>
<dbReference type="SMART" id="SM00757">
    <property type="entry name" value="CRA"/>
    <property type="match status" value="1"/>
</dbReference>
<dbReference type="InterPro" id="IPR050618">
    <property type="entry name" value="Ubq-SigPath_Reg"/>
</dbReference>
<dbReference type="InterPro" id="IPR006595">
    <property type="entry name" value="CTLH_C"/>
</dbReference>
<dbReference type="Proteomes" id="UP000815260">
    <property type="component" value="Chromosome 3A"/>
</dbReference>
<dbReference type="EMBL" id="CM022218">
    <property type="protein sequence ID" value="KAF7031024.1"/>
    <property type="molecule type" value="Genomic_DNA"/>
</dbReference>
<reference evidence="2" key="1">
    <citation type="journal article" date="2017" name="Gigascience">
        <title>The first near-complete assembly of the hexaploid bread wheat genome, Triticum aestivum.</title>
        <authorList>
            <person name="Zimin A.V."/>
            <person name="Puiu D."/>
            <person name="Hall R."/>
            <person name="Kingan S."/>
            <person name="Clavijo B.J."/>
            <person name="Salzberg S.L."/>
        </authorList>
    </citation>
    <scope>NUCLEOTIDE SEQUENCE</scope>
    <source>
        <tissue evidence="2">Leaf</tissue>
    </source>
</reference>
<evidence type="ECO:0000313" key="3">
    <source>
        <dbReference type="EMBL" id="KAF7031024.1"/>
    </source>
</evidence>
<dbReference type="EMBL" id="CM022217">
    <property type="protein sequence ID" value="KAF7024092.1"/>
    <property type="molecule type" value="Genomic_DNA"/>
</dbReference>
<dbReference type="PaxDb" id="4565-Traes_3AL_97EF38706.1"/>
<dbReference type="STRING" id="4565.W5CF26"/>
<reference evidence="2" key="2">
    <citation type="submission" date="2020-03" db="EMBL/GenBank/DDBJ databases">
        <title>The second near-complete assembly of the hexaploid bread wheat (Triticum aestivum) genome.</title>
        <authorList>
            <person name="Zimin A.V."/>
            <person name="Puiu D."/>
            <person name="Shumante A."/>
            <person name="Alonge M."/>
            <person name="Salzberg S.L."/>
        </authorList>
    </citation>
    <scope>NUCLEOTIDE SEQUENCE</scope>
    <source>
        <tissue evidence="2">Leaf</tissue>
    </source>
</reference>
<feature type="domain" description="CTLH" evidence="1">
    <location>
        <begin position="54"/>
        <end position="111"/>
    </location>
</feature>
<gene>
    <name evidence="2" type="ORF">CFC21_036499</name>
    <name evidence="3" type="ORF">CFC21_042414</name>
    <name evidence="4" type="ORF">CFC21_042417</name>
</gene>
<name>A0A3B6EJR2_WHEAT</name>
<dbReference type="PROSITE" id="PS50896">
    <property type="entry name" value="LISH"/>
    <property type="match status" value="1"/>
</dbReference>
<organism evidence="2">
    <name type="scientific">Triticum aestivum</name>
    <name type="common">Wheat</name>
    <dbReference type="NCBI Taxonomy" id="4565"/>
    <lineage>
        <taxon>Eukaryota</taxon>
        <taxon>Viridiplantae</taxon>
        <taxon>Streptophyta</taxon>
        <taxon>Embryophyta</taxon>
        <taxon>Tracheophyta</taxon>
        <taxon>Spermatophyta</taxon>
        <taxon>Magnoliopsida</taxon>
        <taxon>Liliopsida</taxon>
        <taxon>Poales</taxon>
        <taxon>Poaceae</taxon>
        <taxon>BOP clade</taxon>
        <taxon>Pooideae</taxon>
        <taxon>Triticodae</taxon>
        <taxon>Triticeae</taxon>
        <taxon>Triticinae</taxon>
        <taxon>Triticum</taxon>
    </lineage>
</organism>
<accession>A0A3B6EJR2</accession>
<dbReference type="PANTHER" id="PTHR12864">
    <property type="entry name" value="RAN BINDING PROTEIN 9-RELATED"/>
    <property type="match status" value="1"/>
</dbReference>
<dbReference type="OMA" id="DSECHSM"/>
<dbReference type="InterPro" id="IPR006594">
    <property type="entry name" value="LisH"/>
</dbReference>
<dbReference type="InterPro" id="IPR024964">
    <property type="entry name" value="CTLH/CRA"/>
</dbReference>